<dbReference type="Gene3D" id="1.20.5.620">
    <property type="entry name" value="F1F0 ATP synthase subunit B, membrane domain"/>
    <property type="match status" value="1"/>
</dbReference>
<comment type="subcellular location">
    <subcellularLocation>
        <location evidence="15">Cell membrane</location>
        <topology evidence="15">Single-pass membrane protein</topology>
    </subcellularLocation>
    <subcellularLocation>
        <location evidence="14">Endomembrane system</location>
        <topology evidence="14">Single-pass membrane protein</topology>
    </subcellularLocation>
</comment>
<dbReference type="GO" id="GO:0005886">
    <property type="term" value="C:plasma membrane"/>
    <property type="evidence" value="ECO:0007669"/>
    <property type="project" value="UniProtKB-SubCell"/>
</dbReference>
<comment type="function">
    <text evidence="12">Component of the F(0) channel, it forms part of the peripheral stalk, linking F(1) to F(0). The b'-subunit is a diverged and duplicated form of b found in plants and photosynthetic bacteria.</text>
</comment>
<dbReference type="GO" id="GO:0045259">
    <property type="term" value="C:proton-transporting ATP synthase complex"/>
    <property type="evidence" value="ECO:0007669"/>
    <property type="project" value="UniProtKB-KW"/>
</dbReference>
<dbReference type="PANTHER" id="PTHR33445">
    <property type="entry name" value="ATP SYNTHASE SUBUNIT B', CHLOROPLASTIC"/>
    <property type="match status" value="1"/>
</dbReference>
<comment type="function">
    <text evidence="11 15">F(1)F(0) ATP synthase produces ATP from ADP in the presence of a proton or sodium gradient. F-type ATPases consist of two structural domains, F(1) containing the extramembraneous catalytic core and F(0) containing the membrane proton channel, linked together by a central stalk and a peripheral stalk. During catalysis, ATP synthesis in the catalytic domain of F(1) is coupled via a rotary mechanism of the central stalk subunits to proton translocation.</text>
</comment>
<dbReference type="AlphaFoldDB" id="A0A563DBY7"/>
<organism evidence="18 19">
    <name type="scientific">Apibacter muscae</name>
    <dbReference type="NCBI Taxonomy" id="2509004"/>
    <lineage>
        <taxon>Bacteria</taxon>
        <taxon>Pseudomonadati</taxon>
        <taxon>Bacteroidota</taxon>
        <taxon>Flavobacteriia</taxon>
        <taxon>Flavobacteriales</taxon>
        <taxon>Weeksellaceae</taxon>
        <taxon>Apibacter</taxon>
    </lineage>
</organism>
<keyword evidence="3 15" id="KW-1003">Cell membrane</keyword>
<keyword evidence="19" id="KW-1185">Reference proteome</keyword>
<evidence type="ECO:0000256" key="11">
    <source>
        <dbReference type="ARBA" id="ARBA00025198"/>
    </source>
</evidence>
<gene>
    <name evidence="15" type="primary">atpF</name>
    <name evidence="18" type="ORF">ETU09_07200</name>
</gene>
<dbReference type="InterPro" id="IPR002146">
    <property type="entry name" value="ATP_synth_b/b'su_bac/chlpt"/>
</dbReference>
<evidence type="ECO:0000256" key="10">
    <source>
        <dbReference type="ARBA" id="ARBA00023310"/>
    </source>
</evidence>
<evidence type="ECO:0000256" key="13">
    <source>
        <dbReference type="ARBA" id="ARBA00026054"/>
    </source>
</evidence>
<evidence type="ECO:0000256" key="4">
    <source>
        <dbReference type="ARBA" id="ARBA00022547"/>
    </source>
</evidence>
<dbReference type="SUPFAM" id="SSF81573">
    <property type="entry name" value="F1F0 ATP synthase subunit B, membrane domain"/>
    <property type="match status" value="1"/>
</dbReference>
<evidence type="ECO:0000256" key="7">
    <source>
        <dbReference type="ARBA" id="ARBA00022989"/>
    </source>
</evidence>
<dbReference type="PANTHER" id="PTHR33445:SF1">
    <property type="entry name" value="ATP SYNTHASE SUBUNIT B"/>
    <property type="match status" value="1"/>
</dbReference>
<evidence type="ECO:0000313" key="19">
    <source>
        <dbReference type="Proteomes" id="UP000319499"/>
    </source>
</evidence>
<evidence type="ECO:0000256" key="8">
    <source>
        <dbReference type="ARBA" id="ARBA00023065"/>
    </source>
</evidence>
<evidence type="ECO:0000256" key="12">
    <source>
        <dbReference type="ARBA" id="ARBA00025614"/>
    </source>
</evidence>
<name>A0A563DBY7_9FLAO</name>
<dbReference type="EMBL" id="SELH01000022">
    <property type="protein sequence ID" value="TWP27431.1"/>
    <property type="molecule type" value="Genomic_DNA"/>
</dbReference>
<dbReference type="NCBIfam" id="NF011041">
    <property type="entry name" value="PRK14471.1"/>
    <property type="match status" value="1"/>
</dbReference>
<dbReference type="InterPro" id="IPR050059">
    <property type="entry name" value="ATP_synthase_B_chain"/>
</dbReference>
<dbReference type="GO" id="GO:0046961">
    <property type="term" value="F:proton-transporting ATPase activity, rotational mechanism"/>
    <property type="evidence" value="ECO:0007669"/>
    <property type="project" value="TreeGrafter"/>
</dbReference>
<evidence type="ECO:0000313" key="18">
    <source>
        <dbReference type="EMBL" id="TWP27431.1"/>
    </source>
</evidence>
<keyword evidence="9 15" id="KW-0472">Membrane</keyword>
<evidence type="ECO:0000256" key="1">
    <source>
        <dbReference type="ARBA" id="ARBA00005513"/>
    </source>
</evidence>
<keyword evidence="17" id="KW-0175">Coiled coil</keyword>
<protein>
    <recommendedName>
        <fullName evidence="15">ATP synthase subunit b</fullName>
    </recommendedName>
    <alternativeName>
        <fullName evidence="15">ATP synthase F(0) sector subunit b</fullName>
    </alternativeName>
    <alternativeName>
        <fullName evidence="15">ATPase subunit I</fullName>
    </alternativeName>
    <alternativeName>
        <fullName evidence="15">F-type ATPase subunit b</fullName>
        <shortName evidence="15">F-ATPase subunit b</shortName>
    </alternativeName>
</protein>
<evidence type="ECO:0000256" key="9">
    <source>
        <dbReference type="ARBA" id="ARBA00023136"/>
    </source>
</evidence>
<evidence type="ECO:0000256" key="17">
    <source>
        <dbReference type="SAM" id="Coils"/>
    </source>
</evidence>
<keyword evidence="2 15" id="KW-0813">Transport</keyword>
<dbReference type="Proteomes" id="UP000319499">
    <property type="component" value="Unassembled WGS sequence"/>
</dbReference>
<evidence type="ECO:0000256" key="14">
    <source>
        <dbReference type="ARBA" id="ARBA00037847"/>
    </source>
</evidence>
<dbReference type="Pfam" id="PF00430">
    <property type="entry name" value="ATP-synt_B"/>
    <property type="match status" value="1"/>
</dbReference>
<evidence type="ECO:0000256" key="15">
    <source>
        <dbReference type="HAMAP-Rule" id="MF_01398"/>
    </source>
</evidence>
<dbReference type="InterPro" id="IPR005864">
    <property type="entry name" value="ATP_synth_F0_bsu_bac"/>
</dbReference>
<dbReference type="RefSeq" id="WP_146262579.1">
    <property type="nucleotide sequence ID" value="NZ_SELG01000037.1"/>
</dbReference>
<dbReference type="OrthoDB" id="9795289at2"/>
<dbReference type="HAMAP" id="MF_01398">
    <property type="entry name" value="ATP_synth_b_bprime"/>
    <property type="match status" value="1"/>
</dbReference>
<keyword evidence="6 15" id="KW-0375">Hydrogen ion transport</keyword>
<dbReference type="GO" id="GO:0046933">
    <property type="term" value="F:proton-transporting ATP synthase activity, rotational mechanism"/>
    <property type="evidence" value="ECO:0007669"/>
    <property type="project" value="UniProtKB-UniRule"/>
</dbReference>
<dbReference type="InterPro" id="IPR028987">
    <property type="entry name" value="ATP_synth_B-like_membr_sf"/>
</dbReference>
<keyword evidence="5 15" id="KW-0812">Transmembrane</keyword>
<feature type="coiled-coil region" evidence="17">
    <location>
        <begin position="34"/>
        <end position="89"/>
    </location>
</feature>
<proteinExistence type="inferred from homology"/>
<keyword evidence="8 15" id="KW-0406">Ion transport</keyword>
<feature type="transmembrane region" description="Helical" evidence="15">
    <location>
        <begin position="6"/>
        <end position="25"/>
    </location>
</feature>
<dbReference type="GO" id="GO:0012505">
    <property type="term" value="C:endomembrane system"/>
    <property type="evidence" value="ECO:0007669"/>
    <property type="project" value="UniProtKB-SubCell"/>
</dbReference>
<comment type="similarity">
    <text evidence="1 15 16">Belongs to the ATPase B chain family.</text>
</comment>
<comment type="caution">
    <text evidence="18">The sequence shown here is derived from an EMBL/GenBank/DDBJ whole genome shotgun (WGS) entry which is preliminary data.</text>
</comment>
<comment type="subunit">
    <text evidence="13">F-type ATPases have 2 components, F(1) - the catalytic core - and F(0) - the membrane proton channel. F(1) has five subunits: alpha(3), beta(3), gamma(1), delta(1), epsilon(1). F(0) has four main subunits: a(1), b(2) and c(10-14). The alpha and beta chains form an alternating ring which encloses part of the gamma chain. F(1) is attached to F(0) by a central stalk formed by the gamma and epsilon chains, while a peripheral stalk is formed by the delta and b chains.</text>
</comment>
<comment type="subunit">
    <text evidence="15">F-type ATPases have 2 components, F(1) - the catalytic core - and F(0) - the membrane proton channel. F(1) has five subunits: alpha(3), beta(3), gamma(1), delta(1), epsilon(1). F(0) has three main subunits: a(1), b(2) and c(10-14). The alpha and beta chains form an alternating ring which encloses part of the gamma chain. F(1) is attached to F(0) by a central stalk formed by the gamma and epsilon chains, while a peripheral stalk is formed by the delta and b chains.</text>
</comment>
<evidence type="ECO:0000256" key="6">
    <source>
        <dbReference type="ARBA" id="ARBA00022781"/>
    </source>
</evidence>
<evidence type="ECO:0000256" key="2">
    <source>
        <dbReference type="ARBA" id="ARBA00022448"/>
    </source>
</evidence>
<sequence length="164" mass="18633">MDLLTPNIGLVFWTTISFIILLILLKKFAWKPILKALEDRENSIQKSLDEAKNARDEMAKLTAQNDKILKEARLERESILKEAREVKDKIISEAKEIANSESEKIITSAKESINRERVMAINQIKSEVADLSVAIAKEVLKKELSSTDEQKKLVDTLVNQSKLN</sequence>
<reference evidence="18 19" key="1">
    <citation type="submission" date="2019-02" db="EMBL/GenBank/DDBJ databases">
        <title>Apibacter muscae sp. nov.: a novel member of the house fly microbiota.</title>
        <authorList>
            <person name="Park R."/>
        </authorList>
    </citation>
    <scope>NUCLEOTIDE SEQUENCE [LARGE SCALE GENOMIC DNA]</scope>
    <source>
        <strain evidence="18 19">AL1</strain>
    </source>
</reference>
<accession>A0A563DBY7</accession>
<dbReference type="CDD" id="cd06503">
    <property type="entry name" value="ATP-synt_Fo_b"/>
    <property type="match status" value="1"/>
</dbReference>
<dbReference type="NCBIfam" id="TIGR01144">
    <property type="entry name" value="ATP_synt_b"/>
    <property type="match status" value="1"/>
</dbReference>
<evidence type="ECO:0000256" key="3">
    <source>
        <dbReference type="ARBA" id="ARBA00022475"/>
    </source>
</evidence>
<keyword evidence="10 15" id="KW-0066">ATP synthesis</keyword>
<evidence type="ECO:0000256" key="5">
    <source>
        <dbReference type="ARBA" id="ARBA00022692"/>
    </source>
</evidence>
<keyword evidence="7 15" id="KW-1133">Transmembrane helix</keyword>
<keyword evidence="4 15" id="KW-0138">CF(0)</keyword>
<evidence type="ECO:0000256" key="16">
    <source>
        <dbReference type="RuleBase" id="RU003848"/>
    </source>
</evidence>